<dbReference type="GO" id="GO:0003677">
    <property type="term" value="F:DNA binding"/>
    <property type="evidence" value="ECO:0007669"/>
    <property type="project" value="UniProtKB-KW"/>
</dbReference>
<dbReference type="PANTHER" id="PTHR46765">
    <property type="entry name" value="P-LOOP CONTAINING NUCLEOSIDE TRIPHOSPHATE HYDROLASES SUPERFAMILY PROTEIN"/>
    <property type="match status" value="1"/>
</dbReference>
<keyword evidence="2" id="KW-0235">DNA replication</keyword>
<dbReference type="FunFam" id="3.40.50.300:FF:001083">
    <property type="entry name" value="Chromosome transmission fidelity factor 18"/>
    <property type="match status" value="1"/>
</dbReference>
<dbReference type="GO" id="GO:0005634">
    <property type="term" value="C:nucleus"/>
    <property type="evidence" value="ECO:0007669"/>
    <property type="project" value="UniProtKB-SubCell"/>
</dbReference>
<reference evidence="12" key="2">
    <citation type="submission" date="2025-09" db="UniProtKB">
        <authorList>
            <consortium name="Ensembl"/>
        </authorList>
    </citation>
    <scope>IDENTIFICATION</scope>
</reference>
<dbReference type="Gene3D" id="3.40.50.300">
    <property type="entry name" value="P-loop containing nucleotide triphosphate hydrolases"/>
    <property type="match status" value="1"/>
</dbReference>
<protein>
    <recommendedName>
        <fullName evidence="9">Chromosome transmission fidelity protein 18 homolog</fullName>
    </recommendedName>
</protein>
<dbReference type="Pfam" id="PF00004">
    <property type="entry name" value="AAA"/>
    <property type="match status" value="1"/>
</dbReference>
<comment type="similarity">
    <text evidence="8">Belongs to the activator 1 small subunits family. CTF18 subfamily.</text>
</comment>
<evidence type="ECO:0000256" key="1">
    <source>
        <dbReference type="ARBA" id="ARBA00004123"/>
    </source>
</evidence>
<evidence type="ECO:0000256" key="4">
    <source>
        <dbReference type="ARBA" id="ARBA00022840"/>
    </source>
</evidence>
<dbReference type="GO" id="GO:0005737">
    <property type="term" value="C:cytoplasm"/>
    <property type="evidence" value="ECO:0007669"/>
    <property type="project" value="UniProtKB-ARBA"/>
</dbReference>
<dbReference type="CDD" id="cd18140">
    <property type="entry name" value="HLD_clamp_RFC"/>
    <property type="match status" value="1"/>
</dbReference>
<dbReference type="CDD" id="cd00009">
    <property type="entry name" value="AAA"/>
    <property type="match status" value="1"/>
</dbReference>
<dbReference type="SMART" id="SM00382">
    <property type="entry name" value="AAA"/>
    <property type="match status" value="1"/>
</dbReference>
<evidence type="ECO:0000256" key="5">
    <source>
        <dbReference type="ARBA" id="ARBA00023125"/>
    </source>
</evidence>
<keyword evidence="3" id="KW-0547">Nucleotide-binding</keyword>
<feature type="compositionally biased region" description="Basic and acidic residues" evidence="10">
    <location>
        <begin position="957"/>
        <end position="966"/>
    </location>
</feature>
<name>A0A8B9UKX0_9AVES</name>
<dbReference type="GO" id="GO:0016887">
    <property type="term" value="F:ATP hydrolysis activity"/>
    <property type="evidence" value="ECO:0007669"/>
    <property type="project" value="InterPro"/>
</dbReference>
<evidence type="ECO:0000256" key="6">
    <source>
        <dbReference type="ARBA" id="ARBA00023242"/>
    </source>
</evidence>
<feature type="domain" description="AAA+ ATPase" evidence="11">
    <location>
        <begin position="461"/>
        <end position="597"/>
    </location>
</feature>
<proteinExistence type="inferred from homology"/>
<evidence type="ECO:0000313" key="12">
    <source>
        <dbReference type="Ensembl" id="ENSAZOP00000010973.1"/>
    </source>
</evidence>
<dbReference type="FunFam" id="1.10.8.60:FF:000074">
    <property type="entry name" value="Chromosome transmission fidelity protein 18"/>
    <property type="match status" value="1"/>
</dbReference>
<dbReference type="InterPro" id="IPR027417">
    <property type="entry name" value="P-loop_NTPase"/>
</dbReference>
<keyword evidence="6" id="KW-0539">Nucleus</keyword>
<comment type="subcellular location">
    <subcellularLocation>
        <location evidence="1">Nucleus</location>
    </subcellularLocation>
</comment>
<evidence type="ECO:0000259" key="11">
    <source>
        <dbReference type="SMART" id="SM00382"/>
    </source>
</evidence>
<dbReference type="Ensembl" id="ENSAZOT00000011731.1">
    <property type="protein sequence ID" value="ENSAZOP00000010973.1"/>
    <property type="gene ID" value="ENSAZOG00000007034.1"/>
</dbReference>
<feature type="region of interest" description="Disordered" evidence="10">
    <location>
        <begin position="1"/>
        <end position="103"/>
    </location>
</feature>
<evidence type="ECO:0000256" key="9">
    <source>
        <dbReference type="ARBA" id="ARBA00069525"/>
    </source>
</evidence>
<keyword evidence="13" id="KW-1185">Reference proteome</keyword>
<evidence type="ECO:0000256" key="3">
    <source>
        <dbReference type="ARBA" id="ARBA00022741"/>
    </source>
</evidence>
<dbReference type="Proteomes" id="UP000694549">
    <property type="component" value="Unplaced"/>
</dbReference>
<dbReference type="GO" id="GO:0005524">
    <property type="term" value="F:ATP binding"/>
    <property type="evidence" value="ECO:0007669"/>
    <property type="project" value="UniProtKB-KW"/>
</dbReference>
<dbReference type="InterPro" id="IPR047854">
    <property type="entry name" value="RFC_lid"/>
</dbReference>
<feature type="region of interest" description="Disordered" evidence="10">
    <location>
        <begin position="955"/>
        <end position="983"/>
    </location>
</feature>
<dbReference type="PANTHER" id="PTHR46765:SF1">
    <property type="entry name" value="P-LOOP CONTAINING NUCLEOSIDE TRIPHOSPHATE HYDROLASES SUPERFAMILY PROTEIN"/>
    <property type="match status" value="1"/>
</dbReference>
<dbReference type="GO" id="GO:0006260">
    <property type="term" value="P:DNA replication"/>
    <property type="evidence" value="ECO:0007669"/>
    <property type="project" value="UniProtKB-KW"/>
</dbReference>
<evidence type="ECO:0000256" key="2">
    <source>
        <dbReference type="ARBA" id="ARBA00022705"/>
    </source>
</evidence>
<dbReference type="AlphaFoldDB" id="A0A8B9UKX0"/>
<dbReference type="InterPro" id="IPR003959">
    <property type="entry name" value="ATPase_AAA_core"/>
</dbReference>
<reference evidence="12" key="1">
    <citation type="submission" date="2025-08" db="UniProtKB">
        <authorList>
            <consortium name="Ensembl"/>
        </authorList>
    </citation>
    <scope>IDENTIFICATION</scope>
</reference>
<evidence type="ECO:0000313" key="13">
    <source>
        <dbReference type="Proteomes" id="UP000694549"/>
    </source>
</evidence>
<dbReference type="InterPro" id="IPR003593">
    <property type="entry name" value="AAA+_ATPase"/>
</dbReference>
<feature type="region of interest" description="Disordered" evidence="10">
    <location>
        <begin position="419"/>
        <end position="438"/>
    </location>
</feature>
<organism evidence="12 13">
    <name type="scientific">Anas zonorhyncha</name>
    <name type="common">Eastern spot-billed duck</name>
    <dbReference type="NCBI Taxonomy" id="75864"/>
    <lineage>
        <taxon>Eukaryota</taxon>
        <taxon>Metazoa</taxon>
        <taxon>Chordata</taxon>
        <taxon>Craniata</taxon>
        <taxon>Vertebrata</taxon>
        <taxon>Euteleostomi</taxon>
        <taxon>Archelosauria</taxon>
        <taxon>Archosauria</taxon>
        <taxon>Dinosauria</taxon>
        <taxon>Saurischia</taxon>
        <taxon>Theropoda</taxon>
        <taxon>Coelurosauria</taxon>
        <taxon>Aves</taxon>
        <taxon>Neognathae</taxon>
        <taxon>Galloanserae</taxon>
        <taxon>Anseriformes</taxon>
        <taxon>Anatidae</taxon>
        <taxon>Anatinae</taxon>
        <taxon>Anas</taxon>
    </lineage>
</organism>
<dbReference type="InterPro" id="IPR053016">
    <property type="entry name" value="CTF18-RFC_complex"/>
</dbReference>
<keyword evidence="4" id="KW-0067">ATP-binding</keyword>
<keyword evidence="7" id="KW-0131">Cell cycle</keyword>
<dbReference type="Gene3D" id="1.10.8.60">
    <property type="match status" value="1"/>
</dbReference>
<sequence>MEGPLEDPMEGLGDSPGDGSGDDFYERFSAELEVLAELEDYPSPPAGPKISQFRSRRQPLEETEPPGGGNPKKRSQECALRGSPQLSPAPEPPVTLTPKPKRQRLEAVKKLNFGTDDEWAPDVLQDAAAFMPGPEVPGAPQAASSERLEVSGMAPLQTTPPSHKNPKRVLRRPPILEDYINVTSSEGTRVFMAVREDPSRTGVELPDSLGWNARRPLHLLGVPFSYLKEQVNEEVPHLPALPAFAPCCPVSSLSLTPTSRPVCPQASQARSGDVAAFNRDNKQVRCGQLLACCAQTWLLRGSGGFGCVGEMSLPPASFSLGSLGLVPSPVLAPCVVWDVLILPRSCLETCDDTNTTEPQEAAEAADKEESSLHCLWVDKFTPRRYMELLSDDYTNRCLLKWLKLWDTVVFGREKPVKKAKPSAEAHPPFRQSKEQQNKWKTKAQLTEEILEAELDQHKRPKYKVALLCGPPGLGKTTLAHVIAKHAGYNVVEMNASDDRSPEVFKTRIEAATQMKSVLGADEKPNCLIIDEIDGAPTASISVLLNIINSKEAEGEVVPGRRRRREGGLLLRPIVCICNDQFVPALRPLRQQAFLLSFPRTAPSRLAQRLGEIALLQGMRADTGALLALCEKTENDIRSCINTLQFLHGRGQKELNVQMVQTMKIGLKDQNKGLFSIWQEIFQLPRVQRHRIGMDPTLPNQLLADEDDLSHLGVKAGLNASSHRFHRVLHLASSSGEQEKLAQGLYDNFLNMKLRDSSLSSVCLALEWLGFSDMLGRAVLHGQSFQLMRYLPFLPVAFHLLFAATSIPRLAYPSSQHEALAKQNHMQNLIVSMVSGITPSARSRTGQQSLVLEVLCLLLDILTPKLRPVNTQLYSLKEKQQLADLISTMLAYNLTYHQERLPEGQYVYKLDPNVEDVCRFPDLPARKQLTYQAKQLIAREIELEKMRRMEALLQARNLSEEPAKGPDEPAESGDTGPAAPQNHQQRLEHIVRRAAVEDKPETDFFGRPILRQRVSTAPAAQPSEQDSIERQMGKAVGNSDVWFRFNEGVSNAVRRNLYIKDLL</sequence>
<dbReference type="SUPFAM" id="SSF52540">
    <property type="entry name" value="P-loop containing nucleoside triphosphate hydrolases"/>
    <property type="match status" value="1"/>
</dbReference>
<evidence type="ECO:0000256" key="10">
    <source>
        <dbReference type="SAM" id="MobiDB-lite"/>
    </source>
</evidence>
<accession>A0A8B9UKX0</accession>
<evidence type="ECO:0000256" key="8">
    <source>
        <dbReference type="ARBA" id="ARBA00043975"/>
    </source>
</evidence>
<evidence type="ECO:0000256" key="7">
    <source>
        <dbReference type="ARBA" id="ARBA00023306"/>
    </source>
</evidence>
<keyword evidence="5" id="KW-0238">DNA-binding</keyword>